<feature type="domain" description="Cryptic loci regulator 2 C-terminal" evidence="2">
    <location>
        <begin position="403"/>
        <end position="522"/>
    </location>
</feature>
<feature type="compositionally biased region" description="Basic and acidic residues" evidence="1">
    <location>
        <begin position="15"/>
        <end position="25"/>
    </location>
</feature>
<protein>
    <recommendedName>
        <fullName evidence="6">Cryptic loci regulator 2 N-terminal domain-containing protein</fullName>
    </recommendedName>
</protein>
<dbReference type="GO" id="GO:0031934">
    <property type="term" value="C:mating-type region heterochromatin"/>
    <property type="evidence" value="ECO:0007669"/>
    <property type="project" value="TreeGrafter"/>
</dbReference>
<dbReference type="GO" id="GO:0030466">
    <property type="term" value="P:silent mating-type cassette heterochromatin formation"/>
    <property type="evidence" value="ECO:0007669"/>
    <property type="project" value="TreeGrafter"/>
</dbReference>
<dbReference type="PANTHER" id="PTHR38046:SF1">
    <property type="entry name" value="CRYPTIC LOCI REGULATOR 2"/>
    <property type="match status" value="1"/>
</dbReference>
<evidence type="ECO:0000259" key="3">
    <source>
        <dbReference type="Pfam" id="PF16761"/>
    </source>
</evidence>
<feature type="compositionally biased region" description="Basic and acidic residues" evidence="1">
    <location>
        <begin position="180"/>
        <end position="217"/>
    </location>
</feature>
<name>A0A6A6HN86_VIRVR</name>
<evidence type="ECO:0000259" key="2">
    <source>
        <dbReference type="Pfam" id="PF10383"/>
    </source>
</evidence>
<keyword evidence="5" id="KW-1185">Reference proteome</keyword>
<dbReference type="EMBL" id="ML991774">
    <property type="protein sequence ID" value="KAF2239003.1"/>
    <property type="molecule type" value="Genomic_DNA"/>
</dbReference>
<dbReference type="GO" id="GO:0033553">
    <property type="term" value="C:rDNA heterochromatin"/>
    <property type="evidence" value="ECO:0007669"/>
    <property type="project" value="TreeGrafter"/>
</dbReference>
<accession>A0A6A6HN86</accession>
<evidence type="ECO:0000313" key="5">
    <source>
        <dbReference type="Proteomes" id="UP000800092"/>
    </source>
</evidence>
<evidence type="ECO:0000313" key="4">
    <source>
        <dbReference type="EMBL" id="KAF2239003.1"/>
    </source>
</evidence>
<dbReference type="AlphaFoldDB" id="A0A6A6HN86"/>
<feature type="domain" description="Cryptic loci regulator 2 N-terminal" evidence="3">
    <location>
        <begin position="83"/>
        <end position="173"/>
    </location>
</feature>
<dbReference type="InterPro" id="IPR018839">
    <property type="entry name" value="Tscrpt-silencing_Clr2_C"/>
</dbReference>
<gene>
    <name evidence="4" type="ORF">EV356DRAFT_504357</name>
</gene>
<feature type="region of interest" description="Disordered" evidence="1">
    <location>
        <begin position="15"/>
        <end position="40"/>
    </location>
</feature>
<dbReference type="InterPro" id="IPR038986">
    <property type="entry name" value="Clr2"/>
</dbReference>
<feature type="region of interest" description="Disordered" evidence="1">
    <location>
        <begin position="641"/>
        <end position="660"/>
    </location>
</feature>
<dbReference type="Proteomes" id="UP000800092">
    <property type="component" value="Unassembled WGS sequence"/>
</dbReference>
<dbReference type="Pfam" id="PF10383">
    <property type="entry name" value="Clr2"/>
    <property type="match status" value="1"/>
</dbReference>
<evidence type="ECO:0008006" key="6">
    <source>
        <dbReference type="Google" id="ProtNLM"/>
    </source>
</evidence>
<sequence>MPRFFPLYVRRSDGRSEIASKKRPESNGPTQEQLDRKADANGISDFYREVAEEEIKHQDWRRKLGWMLVKELGGEEHKDKNCILAALPEGYRLFEHVKCKSTEADENAQVVDSKGQRIKTHAGGGNERQDAYLYGHPIGRRKRFRSPADFFPHLLWLCTDEAGDPDNCTCKICAPDELQPEDKLPKPREIKKEPVKKESVQQEPVDSDKHPIVEIVKRPPSQQSQTPSIKPSPSPAPASNRPNVQPTTLPHARTLDQQIDTQYNQFMFRPGEIAWFNRGAAWGLGFITRRYAFQSSEHHVARRYVIQPLSHPLSSSPVITLEGDNMLRPWLAWSVPPFTCNKLNEMTVTYESADWHGIYQKRYGDGDAEVDGSILAAKYIDETFTLIQPLGKSTARPGAEETYWNAMYFGAEKVWLGDPVRLRIGSGLDIMVVTGIVEKARPAYGGNTLQKSVYVLGDIYTIATVPDKQSPPSNTQLPLRLDQDLRFRNSCTGPTKGTLSYWKLISAGSRLDLSDIKGRWYEASLLLPMIQGSAAFQESARKGDISDASLLMNGRGDCNTSGNGMKAGSAGVRKAERKEALGRAVPAGTTVVDGVTPPSDAYAQMAITAETETTMNQNDEVIPDQGGSLEDFMNLDSIEHESMPGFGQEYGSQNQDQGFY</sequence>
<feature type="region of interest" description="Disordered" evidence="1">
    <location>
        <begin position="179"/>
        <end position="250"/>
    </location>
</feature>
<dbReference type="GO" id="GO:0070824">
    <property type="term" value="C:SHREC complex"/>
    <property type="evidence" value="ECO:0007669"/>
    <property type="project" value="InterPro"/>
</dbReference>
<evidence type="ECO:0000256" key="1">
    <source>
        <dbReference type="SAM" id="MobiDB-lite"/>
    </source>
</evidence>
<dbReference type="Pfam" id="PF16761">
    <property type="entry name" value="Clr2_transil"/>
    <property type="match status" value="1"/>
</dbReference>
<feature type="compositionally biased region" description="Polar residues" evidence="1">
    <location>
        <begin position="650"/>
        <end position="660"/>
    </location>
</feature>
<dbReference type="InterPro" id="IPR031915">
    <property type="entry name" value="Clr2_N"/>
</dbReference>
<dbReference type="PANTHER" id="PTHR38046">
    <property type="entry name" value="CRYPTIC LOCI REGULATOR 2"/>
    <property type="match status" value="1"/>
</dbReference>
<organism evidence="4 5">
    <name type="scientific">Viridothelium virens</name>
    <name type="common">Speckled blister lichen</name>
    <name type="synonym">Trypethelium virens</name>
    <dbReference type="NCBI Taxonomy" id="1048519"/>
    <lineage>
        <taxon>Eukaryota</taxon>
        <taxon>Fungi</taxon>
        <taxon>Dikarya</taxon>
        <taxon>Ascomycota</taxon>
        <taxon>Pezizomycotina</taxon>
        <taxon>Dothideomycetes</taxon>
        <taxon>Dothideomycetes incertae sedis</taxon>
        <taxon>Trypetheliales</taxon>
        <taxon>Trypetheliaceae</taxon>
        <taxon>Viridothelium</taxon>
    </lineage>
</organism>
<dbReference type="OrthoDB" id="2421327at2759"/>
<proteinExistence type="predicted"/>
<reference evidence="4" key="1">
    <citation type="journal article" date="2020" name="Stud. Mycol.">
        <title>101 Dothideomycetes genomes: a test case for predicting lifestyles and emergence of pathogens.</title>
        <authorList>
            <person name="Haridas S."/>
            <person name="Albert R."/>
            <person name="Binder M."/>
            <person name="Bloem J."/>
            <person name="Labutti K."/>
            <person name="Salamov A."/>
            <person name="Andreopoulos B."/>
            <person name="Baker S."/>
            <person name="Barry K."/>
            <person name="Bills G."/>
            <person name="Bluhm B."/>
            <person name="Cannon C."/>
            <person name="Castanera R."/>
            <person name="Culley D."/>
            <person name="Daum C."/>
            <person name="Ezra D."/>
            <person name="Gonzalez J."/>
            <person name="Henrissat B."/>
            <person name="Kuo A."/>
            <person name="Liang C."/>
            <person name="Lipzen A."/>
            <person name="Lutzoni F."/>
            <person name="Magnuson J."/>
            <person name="Mondo S."/>
            <person name="Nolan M."/>
            <person name="Ohm R."/>
            <person name="Pangilinan J."/>
            <person name="Park H.-J."/>
            <person name="Ramirez L."/>
            <person name="Alfaro M."/>
            <person name="Sun H."/>
            <person name="Tritt A."/>
            <person name="Yoshinaga Y."/>
            <person name="Zwiers L.-H."/>
            <person name="Turgeon B."/>
            <person name="Goodwin S."/>
            <person name="Spatafora J."/>
            <person name="Crous P."/>
            <person name="Grigoriev I."/>
        </authorList>
    </citation>
    <scope>NUCLEOTIDE SEQUENCE</scope>
    <source>
        <strain evidence="4">Tuck. ex Michener</strain>
    </source>
</reference>